<evidence type="ECO:0000256" key="15">
    <source>
        <dbReference type="ARBA" id="ARBA00069479"/>
    </source>
</evidence>
<dbReference type="PRINTS" id="PR01415">
    <property type="entry name" value="ANKYRIN"/>
</dbReference>
<proteinExistence type="predicted"/>
<dbReference type="FunFam" id="1.25.40.20:FF:000003">
    <property type="entry name" value="Ankyrin, isoform B"/>
    <property type="match status" value="1"/>
</dbReference>
<comment type="subunit">
    <text evidence="14">Component of the ankyrin-1 complex in the erythrocyte, composed of ANK1, RHCE, RHAG, SLC4A1, EPB42, GYPA, GYPB and AQP1. Interacts with a number of integral membrane proteins and cytoskeletal proteins. Interacts (via N-terminus) with SPTB/spectrin (beta chain). Also interacts with TTN/titin. Isoform Mu17 interacts with OBSCN isoform 3/obscurin. Interacts with HIF1AN. Interacts (via ANK 1-5 repeats) with RHCE; this interaction mediates the primary membrane attachment site for ANK1. Interacts (via ANK 1-2 repeats) with AQP1 (via the N-terminal). Interacts (via ANK 1-13 repeats) with EPB42. Interacts directly with SLC4A1 (via the cytoplasmic domain); this interaction is mediated by the SLC4A1 Band 3-II and Band 3-III dimers.</text>
</comment>
<dbReference type="SMART" id="SM00005">
    <property type="entry name" value="DEATH"/>
    <property type="match status" value="1"/>
</dbReference>
<dbReference type="FunFam" id="1.10.533.10:FF:000010">
    <property type="entry name" value="Ankyrin 1"/>
    <property type="match status" value="1"/>
</dbReference>
<evidence type="ECO:0000259" key="20">
    <source>
        <dbReference type="PROSITE" id="PS51145"/>
    </source>
</evidence>
<dbReference type="GO" id="GO:0016020">
    <property type="term" value="C:membrane"/>
    <property type="evidence" value="ECO:0007669"/>
    <property type="project" value="UniProtKB-SubCell"/>
</dbReference>
<keyword evidence="9" id="KW-0472">Membrane</keyword>
<feature type="repeat" description="ANK" evidence="17">
    <location>
        <begin position="76"/>
        <end position="108"/>
    </location>
</feature>
<evidence type="ECO:0000256" key="8">
    <source>
        <dbReference type="ARBA" id="ARBA00023043"/>
    </source>
</evidence>
<feature type="repeat" description="ANK" evidence="17">
    <location>
        <begin position="548"/>
        <end position="574"/>
    </location>
</feature>
<feature type="repeat" description="ANK" evidence="17">
    <location>
        <begin position="680"/>
        <end position="712"/>
    </location>
</feature>
<dbReference type="InterPro" id="IPR011029">
    <property type="entry name" value="DEATH-like_dom_sf"/>
</dbReference>
<dbReference type="Gene3D" id="2.60.40.2660">
    <property type="match status" value="1"/>
</dbReference>
<dbReference type="PROSITE" id="PS50297">
    <property type="entry name" value="ANK_REP_REGION"/>
    <property type="match status" value="20"/>
</dbReference>
<dbReference type="Pfam" id="PF00023">
    <property type="entry name" value="Ank"/>
    <property type="match status" value="3"/>
</dbReference>
<keyword evidence="4" id="KW-0963">Cytoplasm</keyword>
<dbReference type="Pfam" id="PF00531">
    <property type="entry name" value="Death"/>
    <property type="match status" value="1"/>
</dbReference>
<feature type="repeat" description="ANK" evidence="17">
    <location>
        <begin position="614"/>
        <end position="646"/>
    </location>
</feature>
<protein>
    <recommendedName>
        <fullName evidence="15">Ankyrin-1</fullName>
    </recommendedName>
    <alternativeName>
        <fullName evidence="16">Erythrocyte ankyrin</fullName>
    </alternativeName>
</protein>
<dbReference type="PROSITE" id="PS50017">
    <property type="entry name" value="DEATH_DOMAIN"/>
    <property type="match status" value="1"/>
</dbReference>
<evidence type="ECO:0000256" key="18">
    <source>
        <dbReference type="SAM" id="MobiDB-lite"/>
    </source>
</evidence>
<evidence type="ECO:0000256" key="16">
    <source>
        <dbReference type="ARBA" id="ARBA00083208"/>
    </source>
</evidence>
<comment type="subcellular location">
    <subcellularLocation>
        <location evidence="1">Cytoplasm</location>
        <location evidence="1">Cytoskeleton</location>
    </subcellularLocation>
    <subcellularLocation>
        <location evidence="3">Membrane</location>
    </subcellularLocation>
    <subcellularLocation>
        <location evidence="2">Sarcoplasmic reticulum</location>
    </subcellularLocation>
</comment>
<reference evidence="21" key="1">
    <citation type="submission" date="2025-08" db="UniProtKB">
        <authorList>
            <consortium name="Ensembl"/>
        </authorList>
    </citation>
    <scope>IDENTIFICATION</scope>
</reference>
<evidence type="ECO:0000256" key="6">
    <source>
        <dbReference type="ARBA" id="ARBA00022737"/>
    </source>
</evidence>
<dbReference type="FunFam" id="2.60.220.30:FF:000001">
    <property type="entry name" value="Ankyrin-3 isoform 2"/>
    <property type="match status" value="1"/>
</dbReference>
<feature type="compositionally biased region" description="Polar residues" evidence="18">
    <location>
        <begin position="850"/>
        <end position="864"/>
    </location>
</feature>
<evidence type="ECO:0000256" key="1">
    <source>
        <dbReference type="ARBA" id="ARBA00004245"/>
    </source>
</evidence>
<feature type="domain" description="ZU5" evidence="20">
    <location>
        <begin position="873"/>
        <end position="1022"/>
    </location>
</feature>
<sequence>MLFLFVPKADAATSFLRAARSGNLDKALDHLRNGVDINTCNQNGLNALHLASKEGHVKMVVELLHKEIVLETTTKKGNTALHIAALAGQQDVVRELVNYGANVNAQSQKGFTPLYMAAQENHLEVVKFLLENGANQNVATEDGFTPLAVALQQGHENVVAHLINYGTKGKVRLPALHIAARNDDTRTAAVLLQNDPNADVLSKTGFTPLHIAAHYENLSVAQLLLNRGASVNFTPQNGITPLHIASRRGNIIMVRLLLDRGAQIETRTKDELTPLHCAARNGHVRIAEILLDHGAPIQAKTKNGLSPIHMAAQGDHLDCVRLLLQYSADIDDITLDHLTPLHVAAHCGHHRVAKLLVEKGAKPNSRALNGFTPLHIACKKNHIRVMELLLKTGASIDAVTESGLTPLHVAAFMGHLPIVKTLLQRGASPNVSNVKVETPLHMAARAGHTDVAKYLLQNKAKANAKAKDDQTPLHCAARIGHTGMVKLLLENNANPNLATTAGHTPLHITAREGHMETALALLEKGASQTCMTKVGSVSPVCTLSPLQNGLTPLHVAVHHNNLEIVKLLLPKGSSPHNSAWNGYTPLHIAAKQNQMEVASSLLQYGASANAESMQGVTPLHLASQEGHADMVALLFSKQANGNLGNKSGLTPLHLVAQEGHVLVADVLVKHGVTVDATTRMGYTPLHVASHYGNIKLVKFLLQHQADVNAKTKLGYTPLHQAAQQGHTDVVTLLLKHGASPNEISTNGTTPLAIAKRLGYISVTDVLKIVTEETDLPVIGDKHRMSFPETVDEILDVSEDEGEGGSWVTLAAGWVSVTGSSHGDGTGVPARTGTAPGRGAPSKEFDEDSLIPSSPATETSDNISPVASPVHTGFLVSFMVDARGGSMRGSRHHGLRVVIPPRACAAPTRITCRLVKPQKLPAPPPLAEEEGLGSRIIALGPAGAQFLSPVIVEIPHFASYGRGDRELVVLRSENGSVWKEHRNRYEESYMDQLGLGSQEELDKKRVCRIITTDFPLYFVVMSRICQDCDMIGPEGGCLKSTLVPMVQATFPDTAVTKRVRLALQAQPVPDELVTKLLGNQATFSPIVTVEPRRRKFHRPIGLRIPLPPSWKDNPRDSGEGDTTSLRLLCSVIGGTAQAQWEDITGTTKLVYENECANFTTNVSARFWLADCPRTAEAVHFATMLYKELTAVPYMAKFVVFAKMNDAREGRLRCYCMTDDKVDKTLEQHENFTEVARSRDIEVVEGMPLHVELSGNLVPVKKATQPRTFLFQSFRENRLVIPIKVRDSSREASGSLSFLRKAMKYEDLQHVLCHLNITIPPCTKVTVTPSSPPGSLSSTDKADQKMVDIAEQLGLSWAELARELQFGVDDINRIRVENPNSLLEQSIALLNLWASREGKNVKIENLYTALRNIDRSEIVNMLEGSGRQSRSLKGSWRYSDRDYSLSPSQMNGYASLQDELLSPASLHYTLPSPLRADQYWNEVAIMDAIPMAATEQDALMEMSDMQVWSSGLTPSLVTAEDSSLECSKAEDSDATSEGRFPGQLLADAHGPDHMGSMDLVEDDTVDSDAMNGLIDLLEQEEGHRPEGKMPSGDHQPGTGEQDPESEVSFVSVQQKVQARIMTSPTFSHAVEKSADRLRDWNAEGSFISCLQDLTAGSWQEGVTRRLLPSHTTASGAQGQEQEQVLMRISSAEDSDWQPQHPTGGWQEEADSRFFGQVRAGGNEALHLPGEQVTEEQFTDDQGNIITKKIIRKVVRQLGPGDMGDRQEQEELILEGSLQEPQDLEAEDDHFMKYSIFVPLPKGHSWALAELWGR</sequence>
<evidence type="ECO:0000256" key="11">
    <source>
        <dbReference type="ARBA" id="ARBA00023278"/>
    </source>
</evidence>
<evidence type="ECO:0000256" key="14">
    <source>
        <dbReference type="ARBA" id="ARBA00061944"/>
    </source>
</evidence>
<keyword evidence="5" id="KW-0597">Phosphoprotein</keyword>
<dbReference type="SMART" id="SM00218">
    <property type="entry name" value="ZU5"/>
    <property type="match status" value="1"/>
</dbReference>
<evidence type="ECO:0000259" key="19">
    <source>
        <dbReference type="PROSITE" id="PS50017"/>
    </source>
</evidence>
<evidence type="ECO:0000256" key="7">
    <source>
        <dbReference type="ARBA" id="ARBA00022951"/>
    </source>
</evidence>
<feature type="repeat" description="ANK" evidence="17">
    <location>
        <begin position="468"/>
        <end position="500"/>
    </location>
</feature>
<evidence type="ECO:0000256" key="17">
    <source>
        <dbReference type="PROSITE-ProRule" id="PRU00023"/>
    </source>
</evidence>
<dbReference type="InterPro" id="IPR000488">
    <property type="entry name" value="Death_dom"/>
</dbReference>
<dbReference type="Gene3D" id="1.10.533.10">
    <property type="entry name" value="Death Domain, Fas"/>
    <property type="match status" value="1"/>
</dbReference>
<evidence type="ECO:0000256" key="13">
    <source>
        <dbReference type="ARBA" id="ARBA00058177"/>
    </source>
</evidence>
<dbReference type="PANTHER" id="PTHR24123:SF71">
    <property type="entry name" value="ANKYRIN 1, ERYTHROCYTIC A ISOFORM X1"/>
    <property type="match status" value="1"/>
</dbReference>
<feature type="repeat" description="ANK" evidence="17">
    <location>
        <begin position="435"/>
        <end position="467"/>
    </location>
</feature>
<feature type="domain" description="ZU5" evidence="20">
    <location>
        <begin position="1024"/>
        <end position="1170"/>
    </location>
</feature>
<keyword evidence="6" id="KW-0677">Repeat</keyword>
<dbReference type="InterPro" id="IPR002110">
    <property type="entry name" value="Ankyrin_rpt"/>
</dbReference>
<feature type="repeat" description="ANK" evidence="17">
    <location>
        <begin position="303"/>
        <end position="335"/>
    </location>
</feature>
<dbReference type="Pfam" id="PF00791">
    <property type="entry name" value="ZU5"/>
    <property type="match status" value="1"/>
</dbReference>
<reference evidence="21" key="2">
    <citation type="submission" date="2025-09" db="UniProtKB">
        <authorList>
            <consortium name="Ensembl"/>
        </authorList>
    </citation>
    <scope>IDENTIFICATION</scope>
</reference>
<feature type="repeat" description="ANK" evidence="17">
    <location>
        <begin position="581"/>
        <end position="613"/>
    </location>
</feature>
<dbReference type="Ensembl" id="ENSZLMT00000004472.1">
    <property type="protein sequence ID" value="ENSZLMP00000004321.1"/>
    <property type="gene ID" value="ENSZLMG00000002745.1"/>
</dbReference>
<evidence type="ECO:0000256" key="5">
    <source>
        <dbReference type="ARBA" id="ARBA00022553"/>
    </source>
</evidence>
<dbReference type="Gene3D" id="2.60.220.30">
    <property type="match status" value="2"/>
</dbReference>
<accession>A0A8D2NTP4</accession>
<organism evidence="21 22">
    <name type="scientific">Zosterops lateralis melanops</name>
    <dbReference type="NCBI Taxonomy" id="1220523"/>
    <lineage>
        <taxon>Eukaryota</taxon>
        <taxon>Metazoa</taxon>
        <taxon>Chordata</taxon>
        <taxon>Craniata</taxon>
        <taxon>Vertebrata</taxon>
        <taxon>Euteleostomi</taxon>
        <taxon>Archelosauria</taxon>
        <taxon>Archosauria</taxon>
        <taxon>Dinosauria</taxon>
        <taxon>Saurischia</taxon>
        <taxon>Theropoda</taxon>
        <taxon>Coelurosauria</taxon>
        <taxon>Aves</taxon>
        <taxon>Neognathae</taxon>
        <taxon>Neoaves</taxon>
        <taxon>Telluraves</taxon>
        <taxon>Australaves</taxon>
        <taxon>Passeriformes</taxon>
        <taxon>Sylvioidea</taxon>
        <taxon>Zosteropidae</taxon>
        <taxon>Zosterops</taxon>
    </lineage>
</organism>
<feature type="repeat" description="ANK" evidence="17">
    <location>
        <begin position="237"/>
        <end position="269"/>
    </location>
</feature>
<dbReference type="PROSITE" id="PS50088">
    <property type="entry name" value="ANK_REPEAT"/>
    <property type="match status" value="20"/>
</dbReference>
<feature type="repeat" description="ANK" evidence="17">
    <location>
        <begin position="647"/>
        <end position="679"/>
    </location>
</feature>
<evidence type="ECO:0000256" key="4">
    <source>
        <dbReference type="ARBA" id="ARBA00022490"/>
    </source>
</evidence>
<dbReference type="InterPro" id="IPR051165">
    <property type="entry name" value="Multifunctional_ANK_Repeat"/>
</dbReference>
<feature type="repeat" description="ANK" evidence="17">
    <location>
        <begin position="270"/>
        <end position="302"/>
    </location>
</feature>
<feature type="repeat" description="ANK" evidence="17">
    <location>
        <begin position="369"/>
        <end position="401"/>
    </location>
</feature>
<feature type="region of interest" description="Disordered" evidence="18">
    <location>
        <begin position="1580"/>
        <end position="1603"/>
    </location>
</feature>
<dbReference type="FunFam" id="1.25.40.20:FF:000001">
    <property type="entry name" value="Ankyrin-2 isoform 2"/>
    <property type="match status" value="1"/>
</dbReference>
<evidence type="ECO:0000256" key="12">
    <source>
        <dbReference type="ARBA" id="ARBA00023288"/>
    </source>
</evidence>
<dbReference type="FunFam" id="2.60.220.30:FF:000002">
    <property type="entry name" value="Ankyrin-3 isoform 2"/>
    <property type="match status" value="1"/>
</dbReference>
<dbReference type="GO" id="GO:0014731">
    <property type="term" value="C:spectrin-associated cytoskeleton"/>
    <property type="evidence" value="ECO:0007669"/>
    <property type="project" value="UniProtKB-ARBA"/>
</dbReference>
<feature type="repeat" description="ANK" evidence="17">
    <location>
        <begin position="109"/>
        <end position="141"/>
    </location>
</feature>
<dbReference type="CDD" id="cd08805">
    <property type="entry name" value="Death_ank1"/>
    <property type="match status" value="1"/>
</dbReference>
<feature type="region of interest" description="Disordered" evidence="18">
    <location>
        <begin position="819"/>
        <end position="864"/>
    </location>
</feature>
<dbReference type="FunFam" id="1.25.40.20:FF:000002">
    <property type="entry name" value="Ankyrin-2 isoform 2"/>
    <property type="match status" value="1"/>
</dbReference>
<keyword evidence="12" id="KW-0449">Lipoprotein</keyword>
<keyword evidence="7" id="KW-0703">Sarcoplasmic reticulum</keyword>
<dbReference type="InterPro" id="IPR036770">
    <property type="entry name" value="Ankyrin_rpt-contain_sf"/>
</dbReference>
<dbReference type="GO" id="GO:0007165">
    <property type="term" value="P:signal transduction"/>
    <property type="evidence" value="ECO:0007669"/>
    <property type="project" value="InterPro"/>
</dbReference>
<feature type="repeat" description="ANK" evidence="17">
    <location>
        <begin position="204"/>
        <end position="236"/>
    </location>
</feature>
<keyword evidence="10" id="KW-0206">Cytoskeleton</keyword>
<keyword evidence="8 17" id="KW-0040">ANK repeat</keyword>
<evidence type="ECO:0000256" key="3">
    <source>
        <dbReference type="ARBA" id="ARBA00004370"/>
    </source>
</evidence>
<feature type="repeat" description="ANK" evidence="17">
    <location>
        <begin position="402"/>
        <end position="434"/>
    </location>
</feature>
<dbReference type="Pfam" id="PF12796">
    <property type="entry name" value="Ank_2"/>
    <property type="match status" value="5"/>
</dbReference>
<dbReference type="SUPFAM" id="SSF47986">
    <property type="entry name" value="DEATH domain"/>
    <property type="match status" value="1"/>
</dbReference>
<evidence type="ECO:0000256" key="10">
    <source>
        <dbReference type="ARBA" id="ARBA00023212"/>
    </source>
</evidence>
<dbReference type="InterPro" id="IPR040745">
    <property type="entry name" value="Ankyrin_UPA"/>
</dbReference>
<feature type="repeat" description="ANK" evidence="17">
    <location>
        <begin position="713"/>
        <end position="745"/>
    </location>
</feature>
<feature type="repeat" description="ANK" evidence="17">
    <location>
        <begin position="142"/>
        <end position="166"/>
    </location>
</feature>
<feature type="repeat" description="ANK" evidence="17">
    <location>
        <begin position="501"/>
        <end position="533"/>
    </location>
</feature>
<dbReference type="Proteomes" id="UP000694401">
    <property type="component" value="Unassembled WGS sequence"/>
</dbReference>
<keyword evidence="11" id="KW-0379">Hydroxylation</keyword>
<dbReference type="GO" id="GO:0016529">
    <property type="term" value="C:sarcoplasmic reticulum"/>
    <property type="evidence" value="ECO:0007669"/>
    <property type="project" value="UniProtKB-SubCell"/>
</dbReference>
<dbReference type="Pfam" id="PF17809">
    <property type="entry name" value="UPA_2"/>
    <property type="match status" value="1"/>
</dbReference>
<evidence type="ECO:0000256" key="2">
    <source>
        <dbReference type="ARBA" id="ARBA00004369"/>
    </source>
</evidence>
<dbReference type="SMART" id="SM00248">
    <property type="entry name" value="ANK"/>
    <property type="match status" value="22"/>
</dbReference>
<feature type="repeat" description="ANK" evidence="17">
    <location>
        <begin position="43"/>
        <end position="64"/>
    </location>
</feature>
<dbReference type="GO" id="GO:0071944">
    <property type="term" value="C:cell periphery"/>
    <property type="evidence" value="ECO:0007669"/>
    <property type="project" value="UniProtKB-ARBA"/>
</dbReference>
<comment type="function">
    <text evidence="13">Component of the ankyrin-1 complex, a multiprotein complex involved in the stability and shape of the erythrocyte membrane. Attaches integral membrane proteins to cytoskeletal elements; binds to the erythrocyte membrane protein band 4.2, to Na-K ATPase, to the lymphocyte membrane protein GP85, and to the cytoskeletal proteins fodrin, tubulin, vimentin and desmin. Erythrocyte ankyrins also link spectrin (beta chain) to the cytoplasmic domain of the erythrocytes anion exchange protein; they retain most or all of these binding functions.</text>
</comment>
<feature type="repeat" description="ANK" evidence="17">
    <location>
        <begin position="336"/>
        <end position="368"/>
    </location>
</feature>
<keyword evidence="22" id="KW-1185">Reference proteome</keyword>
<dbReference type="PANTHER" id="PTHR24123">
    <property type="entry name" value="ANKYRIN REPEAT-CONTAINING"/>
    <property type="match status" value="1"/>
</dbReference>
<evidence type="ECO:0000313" key="21">
    <source>
        <dbReference type="Ensembl" id="ENSZLMP00000004321.1"/>
    </source>
</evidence>
<evidence type="ECO:0000313" key="22">
    <source>
        <dbReference type="Proteomes" id="UP000694401"/>
    </source>
</evidence>
<name>A0A8D2NTP4_ZOSLA</name>
<dbReference type="Gene3D" id="1.25.40.20">
    <property type="entry name" value="Ankyrin repeat-containing domain"/>
    <property type="match status" value="4"/>
</dbReference>
<evidence type="ECO:0000256" key="9">
    <source>
        <dbReference type="ARBA" id="ARBA00023136"/>
    </source>
</evidence>
<dbReference type="FunFam" id="2.60.40.2660:FF:000002">
    <property type="entry name" value="Ankyrin-1 isoform B"/>
    <property type="match status" value="1"/>
</dbReference>
<dbReference type="PROSITE" id="PS51145">
    <property type="entry name" value="ZU5"/>
    <property type="match status" value="2"/>
</dbReference>
<dbReference type="InterPro" id="IPR000906">
    <property type="entry name" value="ZU5_dom"/>
</dbReference>
<dbReference type="SUPFAM" id="SSF48403">
    <property type="entry name" value="Ankyrin repeat"/>
    <property type="match status" value="2"/>
</dbReference>
<dbReference type="Pfam" id="PF13637">
    <property type="entry name" value="Ank_4"/>
    <property type="match status" value="3"/>
</dbReference>
<feature type="domain" description="Death" evidence="19">
    <location>
        <begin position="1340"/>
        <end position="1424"/>
    </location>
</feature>